<dbReference type="GeneID" id="34234920"/>
<evidence type="ECO:0000256" key="2">
    <source>
        <dbReference type="ARBA" id="ARBA00022679"/>
    </source>
</evidence>
<reference evidence="6" key="1">
    <citation type="submission" date="2016-10" db="EMBL/GenBank/DDBJ databases">
        <authorList>
            <person name="Varghese N."/>
            <person name="Submissions S."/>
        </authorList>
    </citation>
    <scope>NUCLEOTIDE SEQUENCE [LARGE SCALE GENOMIC DNA]</scope>
    <source>
        <strain evidence="6">DSM 25157</strain>
    </source>
</reference>
<dbReference type="Pfam" id="PF08242">
    <property type="entry name" value="Methyltransf_12"/>
    <property type="match status" value="1"/>
</dbReference>
<dbReference type="AlphaFoldDB" id="A0A1H4E1N8"/>
<dbReference type="STRING" id="592050.SAMN05421875_13024"/>
<evidence type="ECO:0000313" key="5">
    <source>
        <dbReference type="EMBL" id="SEA78953.1"/>
    </source>
</evidence>
<keyword evidence="1 5" id="KW-0489">Methyltransferase</keyword>
<dbReference type="PANTHER" id="PTHR43464">
    <property type="entry name" value="METHYLTRANSFERASE"/>
    <property type="match status" value="1"/>
</dbReference>
<dbReference type="GO" id="GO:0008168">
    <property type="term" value="F:methyltransferase activity"/>
    <property type="evidence" value="ECO:0007669"/>
    <property type="project" value="UniProtKB-KW"/>
</dbReference>
<dbReference type="SUPFAM" id="SSF53335">
    <property type="entry name" value="S-adenosyl-L-methionine-dependent methyltransferases"/>
    <property type="match status" value="1"/>
</dbReference>
<evidence type="ECO:0000256" key="1">
    <source>
        <dbReference type="ARBA" id="ARBA00022603"/>
    </source>
</evidence>
<dbReference type="PANTHER" id="PTHR43464:SF19">
    <property type="entry name" value="UBIQUINONE BIOSYNTHESIS O-METHYLTRANSFERASE, MITOCHONDRIAL"/>
    <property type="match status" value="1"/>
</dbReference>
<dbReference type="EMBL" id="FNQJ01000030">
    <property type="protein sequence ID" value="SEA78953.1"/>
    <property type="molecule type" value="Genomic_DNA"/>
</dbReference>
<evidence type="ECO:0000256" key="3">
    <source>
        <dbReference type="ARBA" id="ARBA00022691"/>
    </source>
</evidence>
<dbReference type="CDD" id="cd02440">
    <property type="entry name" value="AdoMet_MTases"/>
    <property type="match status" value="1"/>
</dbReference>
<organism evidence="5 6">
    <name type="scientific">Acidovorax soli</name>
    <dbReference type="NCBI Taxonomy" id="592050"/>
    <lineage>
        <taxon>Bacteria</taxon>
        <taxon>Pseudomonadati</taxon>
        <taxon>Pseudomonadota</taxon>
        <taxon>Betaproteobacteria</taxon>
        <taxon>Burkholderiales</taxon>
        <taxon>Comamonadaceae</taxon>
        <taxon>Acidovorax</taxon>
    </lineage>
</organism>
<evidence type="ECO:0000259" key="4">
    <source>
        <dbReference type="Pfam" id="PF08242"/>
    </source>
</evidence>
<gene>
    <name evidence="5" type="ORF">SAMN05421875_13024</name>
</gene>
<dbReference type="Proteomes" id="UP000199002">
    <property type="component" value="Unassembled WGS sequence"/>
</dbReference>
<sequence>MKSASDQWFDEAYYQRYYYDKKTSVIDPEHAERLGDFVCSYLQYLRVPVQRVLDVGCGIGLWRAALARHFPEASYHGVEFSEYLCTRFGWERGSVVDYQAHDPAEPFDLVICQGVLPYLNPSDLKLALRNLGQLSRGALYVEAVTREDYERDIIDDELTDPRLFRHRAELYRRGLQEGFAEIGGGVWLSHRCEVPLFALECAGGR</sequence>
<dbReference type="Gene3D" id="3.40.50.150">
    <property type="entry name" value="Vaccinia Virus protein VP39"/>
    <property type="match status" value="1"/>
</dbReference>
<feature type="domain" description="Methyltransferase type 12" evidence="4">
    <location>
        <begin position="53"/>
        <end position="134"/>
    </location>
</feature>
<dbReference type="GO" id="GO:0032259">
    <property type="term" value="P:methylation"/>
    <property type="evidence" value="ECO:0007669"/>
    <property type="project" value="UniProtKB-KW"/>
</dbReference>
<dbReference type="InterPro" id="IPR029063">
    <property type="entry name" value="SAM-dependent_MTases_sf"/>
</dbReference>
<dbReference type="InterPro" id="IPR013217">
    <property type="entry name" value="Methyltransf_12"/>
</dbReference>
<keyword evidence="2 5" id="KW-0808">Transferase</keyword>
<dbReference type="RefSeq" id="WP_092700101.1">
    <property type="nucleotide sequence ID" value="NZ_CAXIQL010000073.1"/>
</dbReference>
<accession>A0A1H4E1N8</accession>
<keyword evidence="6" id="KW-1185">Reference proteome</keyword>
<keyword evidence="3" id="KW-0949">S-adenosyl-L-methionine</keyword>
<protein>
    <submittedName>
        <fullName evidence="5">Methyltransferase domain-containing protein</fullName>
    </submittedName>
</protein>
<proteinExistence type="predicted"/>
<evidence type="ECO:0000313" key="6">
    <source>
        <dbReference type="Proteomes" id="UP000199002"/>
    </source>
</evidence>
<name>A0A1H4E1N8_9BURK</name>